<dbReference type="EMBL" id="CP009506">
    <property type="protein sequence ID" value="AKB29666.1"/>
    <property type="molecule type" value="Genomic_DNA"/>
</dbReference>
<dbReference type="GO" id="GO:0051912">
    <property type="term" value="F:CoB--CoM heterodisulfide reductase activity"/>
    <property type="evidence" value="ECO:0007669"/>
    <property type="project" value="UniProtKB-EC"/>
</dbReference>
<sequence length="241" mass="27005">MMPYVNKYDTPECKTLAETAKKSIRTPESLGLDRCIQCGACTASCPAARFTDYSPRQIVKKVLENDRSVLESEMIWSCFYCYSCNLRCPRNNSPVTIVQVLRQMAINEGIGVEKLAYFLEIGEHLGENGASKVPGAGIKNMERDLGKRWIGIKGSLEPIRSELGLSARDVRNTHGEVQAILESTGYFEREKWIKARVQEKRIHGFMKTDRTGTACTENKKNSGDFGFESDSEYPGQEALTV</sequence>
<dbReference type="SUPFAM" id="SSF46548">
    <property type="entry name" value="alpha-helical ferredoxin"/>
    <property type="match status" value="1"/>
</dbReference>
<dbReference type="RefSeq" id="WP_048173488.1">
    <property type="nucleotide sequence ID" value="NZ_CP009506.1"/>
</dbReference>
<keyword evidence="5" id="KW-0408">Iron</keyword>
<evidence type="ECO:0000256" key="5">
    <source>
        <dbReference type="ARBA" id="ARBA00023004"/>
    </source>
</evidence>
<feature type="domain" description="4Fe-4S ferredoxin-type" evidence="8">
    <location>
        <begin position="26"/>
        <end position="56"/>
    </location>
</feature>
<dbReference type="NCBIfam" id="NF041779">
    <property type="entry name" value="hetero_SS_HdrC"/>
    <property type="match status" value="1"/>
</dbReference>
<dbReference type="Gene3D" id="1.10.1060.10">
    <property type="entry name" value="Alpha-helical ferredoxin"/>
    <property type="match status" value="1"/>
</dbReference>
<dbReference type="PROSITE" id="PS51379">
    <property type="entry name" value="4FE4S_FER_2"/>
    <property type="match status" value="1"/>
</dbReference>
<feature type="region of interest" description="Disordered" evidence="7">
    <location>
        <begin position="213"/>
        <end position="241"/>
    </location>
</feature>
<dbReference type="KEGG" id="msw:MSSIT_2947"/>
<dbReference type="Pfam" id="PF13183">
    <property type="entry name" value="Fer4_8"/>
    <property type="match status" value="1"/>
</dbReference>
<evidence type="ECO:0000313" key="9">
    <source>
        <dbReference type="EMBL" id="AKB29666.1"/>
    </source>
</evidence>
<dbReference type="PANTHER" id="PTHR43255:SF1">
    <property type="entry name" value="IRON-SULFUR-BINDING OXIDOREDUCTASE FADF-RELATED"/>
    <property type="match status" value="1"/>
</dbReference>
<dbReference type="EC" id="1.8.98.1" evidence="9"/>
<dbReference type="InterPro" id="IPR017900">
    <property type="entry name" value="4Fe4S_Fe_S_CS"/>
</dbReference>
<dbReference type="AlphaFoldDB" id="A0A0E3L952"/>
<dbReference type="InterPro" id="IPR051460">
    <property type="entry name" value="HdrC_iron-sulfur_subunit"/>
</dbReference>
<dbReference type="Proteomes" id="UP000033111">
    <property type="component" value="Chromosome"/>
</dbReference>
<dbReference type="PROSITE" id="PS00198">
    <property type="entry name" value="4FE4S_FER_1"/>
    <property type="match status" value="2"/>
</dbReference>
<dbReference type="HOGENOM" id="CLU_100474_0_0_2"/>
<dbReference type="GeneID" id="24861845"/>
<name>A0A0E3L952_9EURY</name>
<protein>
    <submittedName>
        <fullName evidence="9">CoB--CoM heterodisulfide reductase subunit C</fullName>
        <ecNumber evidence="9">1.8.98.1</ecNumber>
    </submittedName>
</protein>
<keyword evidence="2" id="KW-0004">4Fe-4S</keyword>
<evidence type="ECO:0000256" key="3">
    <source>
        <dbReference type="ARBA" id="ARBA00022723"/>
    </source>
</evidence>
<organism evidence="9 10">
    <name type="scientific">Methanosarcina siciliae T4/M</name>
    <dbReference type="NCBI Taxonomy" id="1434120"/>
    <lineage>
        <taxon>Archaea</taxon>
        <taxon>Methanobacteriati</taxon>
        <taxon>Methanobacteriota</taxon>
        <taxon>Stenosarchaea group</taxon>
        <taxon>Methanomicrobia</taxon>
        <taxon>Methanosarcinales</taxon>
        <taxon>Methanosarcinaceae</taxon>
        <taxon>Methanosarcina</taxon>
    </lineage>
</organism>
<evidence type="ECO:0000256" key="7">
    <source>
        <dbReference type="SAM" id="MobiDB-lite"/>
    </source>
</evidence>
<dbReference type="InterPro" id="IPR009051">
    <property type="entry name" value="Helical_ferredxn"/>
</dbReference>
<evidence type="ECO:0000256" key="4">
    <source>
        <dbReference type="ARBA" id="ARBA00023002"/>
    </source>
</evidence>
<comment type="similarity">
    <text evidence="1">Belongs to the HdrC family.</text>
</comment>
<evidence type="ECO:0000313" key="10">
    <source>
        <dbReference type="Proteomes" id="UP000033111"/>
    </source>
</evidence>
<keyword evidence="10" id="KW-1185">Reference proteome</keyword>
<dbReference type="OrthoDB" id="144910at2157"/>
<proteinExistence type="inferred from homology"/>
<reference evidence="9 10" key="1">
    <citation type="submission" date="2014-07" db="EMBL/GenBank/DDBJ databases">
        <title>Methanogenic archaea and the global carbon cycle.</title>
        <authorList>
            <person name="Henriksen J.R."/>
            <person name="Luke J."/>
            <person name="Reinhart S."/>
            <person name="Benedict M.N."/>
            <person name="Youngblut N.D."/>
            <person name="Metcalf M.E."/>
            <person name="Whitaker R.J."/>
            <person name="Metcalf W.W."/>
        </authorList>
    </citation>
    <scope>NUCLEOTIDE SEQUENCE [LARGE SCALE GENOMIC DNA]</scope>
    <source>
        <strain evidence="9 10">T4/M</strain>
    </source>
</reference>
<dbReference type="InterPro" id="IPR053646">
    <property type="entry name" value="HdrC_heterodisulfide_reductase"/>
</dbReference>
<keyword evidence="4 9" id="KW-0560">Oxidoreductase</keyword>
<keyword evidence="6" id="KW-0411">Iron-sulfur</keyword>
<dbReference type="GO" id="GO:0046872">
    <property type="term" value="F:metal ion binding"/>
    <property type="evidence" value="ECO:0007669"/>
    <property type="project" value="UniProtKB-KW"/>
</dbReference>
<gene>
    <name evidence="9" type="ORF">MSSIT_2947</name>
</gene>
<evidence type="ECO:0000256" key="2">
    <source>
        <dbReference type="ARBA" id="ARBA00022485"/>
    </source>
</evidence>
<evidence type="ECO:0000256" key="6">
    <source>
        <dbReference type="ARBA" id="ARBA00023014"/>
    </source>
</evidence>
<keyword evidence="3" id="KW-0479">Metal-binding</keyword>
<dbReference type="InterPro" id="IPR017896">
    <property type="entry name" value="4Fe4S_Fe-S-bd"/>
</dbReference>
<accession>A0A0E3L952</accession>
<dbReference type="PATRIC" id="fig|1434120.4.peg.3833"/>
<dbReference type="GO" id="GO:0005886">
    <property type="term" value="C:plasma membrane"/>
    <property type="evidence" value="ECO:0007669"/>
    <property type="project" value="TreeGrafter"/>
</dbReference>
<evidence type="ECO:0000256" key="1">
    <source>
        <dbReference type="ARBA" id="ARBA00007097"/>
    </source>
</evidence>
<dbReference type="GO" id="GO:0051539">
    <property type="term" value="F:4 iron, 4 sulfur cluster binding"/>
    <property type="evidence" value="ECO:0007669"/>
    <property type="project" value="UniProtKB-KW"/>
</dbReference>
<dbReference type="PANTHER" id="PTHR43255">
    <property type="entry name" value="IRON-SULFUR-BINDING OXIDOREDUCTASE FADF-RELATED-RELATED"/>
    <property type="match status" value="1"/>
</dbReference>
<evidence type="ECO:0000259" key="8">
    <source>
        <dbReference type="PROSITE" id="PS51379"/>
    </source>
</evidence>